<gene>
    <name evidence="9" type="primary">ddpX</name>
    <name evidence="11" type="ORF">GJ699_09765</name>
</gene>
<comment type="similarity">
    <text evidence="9 10">Belongs to the peptidase M15D family.</text>
</comment>
<dbReference type="GO" id="GO:0160237">
    <property type="term" value="F:D-Ala-D-Ala dipeptidase activity"/>
    <property type="evidence" value="ECO:0007669"/>
    <property type="project" value="UniProtKB-EC"/>
</dbReference>
<evidence type="ECO:0000256" key="10">
    <source>
        <dbReference type="PIRNR" id="PIRNR026671"/>
    </source>
</evidence>
<feature type="binding site" evidence="9">
    <location>
        <position position="187"/>
    </location>
    <ligand>
        <name>Zn(2+)</name>
        <dbReference type="ChEBI" id="CHEBI:29105"/>
        <note>catalytic</note>
    </ligand>
</feature>
<dbReference type="SUPFAM" id="SSF55166">
    <property type="entry name" value="Hedgehog/DD-peptidase"/>
    <property type="match status" value="1"/>
</dbReference>
<dbReference type="HAMAP" id="MF_01924">
    <property type="entry name" value="A_A_dipeptidase"/>
    <property type="match status" value="1"/>
</dbReference>
<evidence type="ECO:0000313" key="11">
    <source>
        <dbReference type="EMBL" id="MRW90270.1"/>
    </source>
</evidence>
<dbReference type="GO" id="GO:0008237">
    <property type="term" value="F:metallopeptidase activity"/>
    <property type="evidence" value="ECO:0007669"/>
    <property type="project" value="UniProtKB-KW"/>
</dbReference>
<accession>A0A6I2KXR7</accession>
<dbReference type="GO" id="GO:0008270">
    <property type="term" value="F:zinc ion binding"/>
    <property type="evidence" value="ECO:0007669"/>
    <property type="project" value="UniProtKB-UniRule"/>
</dbReference>
<comment type="catalytic activity">
    <reaction evidence="1 9 10">
        <text>D-alanyl-D-alanine + H2O = 2 D-alanine</text>
        <dbReference type="Rhea" id="RHEA:20661"/>
        <dbReference type="ChEBI" id="CHEBI:15377"/>
        <dbReference type="ChEBI" id="CHEBI:57416"/>
        <dbReference type="ChEBI" id="CHEBI:57822"/>
        <dbReference type="EC" id="3.4.13.22"/>
    </reaction>
</comment>
<evidence type="ECO:0000256" key="1">
    <source>
        <dbReference type="ARBA" id="ARBA00001362"/>
    </source>
</evidence>
<dbReference type="InterPro" id="IPR000755">
    <property type="entry name" value="A_A_dipeptidase"/>
</dbReference>
<dbReference type="InterPro" id="IPR009045">
    <property type="entry name" value="Zn_M74/Hedgehog-like"/>
</dbReference>
<proteinExistence type="inferred from homology"/>
<name>A0A6I2KXR7_9BURK</name>
<evidence type="ECO:0000256" key="9">
    <source>
        <dbReference type="HAMAP-Rule" id="MF_01924"/>
    </source>
</evidence>
<dbReference type="CDD" id="cd14840">
    <property type="entry name" value="D-Ala-D-Ala_dipeptidase_Aad"/>
    <property type="match status" value="1"/>
</dbReference>
<keyword evidence="3 9" id="KW-0479">Metal-binding</keyword>
<evidence type="ECO:0000256" key="3">
    <source>
        <dbReference type="ARBA" id="ARBA00022723"/>
    </source>
</evidence>
<dbReference type="RefSeq" id="WP_154375555.1">
    <property type="nucleotide sequence ID" value="NZ_WKJK01000004.1"/>
</dbReference>
<dbReference type="Proteomes" id="UP000433309">
    <property type="component" value="Unassembled WGS sequence"/>
</dbReference>
<feature type="active site" description="Proton donor/acceptor" evidence="9">
    <location>
        <position position="184"/>
    </location>
</feature>
<comment type="function">
    <text evidence="9 10">Catalyzes hydrolysis of the D-alanyl-D-alanine dipeptide.</text>
</comment>
<keyword evidence="5 9" id="KW-0862">Zinc</keyword>
<keyword evidence="7 9" id="KW-0482">Metalloprotease</keyword>
<feature type="binding site" evidence="9">
    <location>
        <position position="120"/>
    </location>
    <ligand>
        <name>Zn(2+)</name>
        <dbReference type="ChEBI" id="CHEBI:29105"/>
        <note>catalytic</note>
    </ligand>
</feature>
<keyword evidence="8 10" id="KW-0961">Cell wall biogenesis/degradation</keyword>
<reference evidence="11 12" key="1">
    <citation type="submission" date="2019-11" db="EMBL/GenBank/DDBJ databases">
        <title>Novel species isolated from a subtropical stream in China.</title>
        <authorList>
            <person name="Lu H."/>
        </authorList>
    </citation>
    <scope>NUCLEOTIDE SEQUENCE [LARGE SCALE GENOMIC DNA]</scope>
    <source>
        <strain evidence="11 12">FT80W</strain>
    </source>
</reference>
<evidence type="ECO:0000256" key="4">
    <source>
        <dbReference type="ARBA" id="ARBA00022801"/>
    </source>
</evidence>
<evidence type="ECO:0000256" key="6">
    <source>
        <dbReference type="ARBA" id="ARBA00022997"/>
    </source>
</evidence>
<comment type="cofactor">
    <cofactor evidence="9">
        <name>Zn(2+)</name>
        <dbReference type="ChEBI" id="CHEBI:29105"/>
    </cofactor>
    <text evidence="9">Binds 1 zinc ion per subunit.</text>
</comment>
<dbReference type="EMBL" id="WKJK01000004">
    <property type="protein sequence ID" value="MRW90270.1"/>
    <property type="molecule type" value="Genomic_DNA"/>
</dbReference>
<organism evidence="11 12">
    <name type="scientific">Duganella guangzhouensis</name>
    <dbReference type="NCBI Taxonomy" id="2666084"/>
    <lineage>
        <taxon>Bacteria</taxon>
        <taxon>Pseudomonadati</taxon>
        <taxon>Pseudomonadota</taxon>
        <taxon>Betaproteobacteria</taxon>
        <taxon>Burkholderiales</taxon>
        <taxon>Oxalobacteraceae</taxon>
        <taxon>Telluria group</taxon>
        <taxon>Duganella</taxon>
    </lineage>
</organism>
<dbReference type="PIRSF" id="PIRSF026671">
    <property type="entry name" value="AA_dipeptidase"/>
    <property type="match status" value="1"/>
</dbReference>
<evidence type="ECO:0000256" key="7">
    <source>
        <dbReference type="ARBA" id="ARBA00023049"/>
    </source>
</evidence>
<dbReference type="GO" id="GO:0006508">
    <property type="term" value="P:proteolysis"/>
    <property type="evidence" value="ECO:0007669"/>
    <property type="project" value="UniProtKB-KW"/>
</dbReference>
<evidence type="ECO:0000313" key="12">
    <source>
        <dbReference type="Proteomes" id="UP000433309"/>
    </source>
</evidence>
<evidence type="ECO:0000256" key="8">
    <source>
        <dbReference type="ARBA" id="ARBA00023316"/>
    </source>
</evidence>
<keyword evidence="6 9" id="KW-0224">Dipeptidase</keyword>
<dbReference type="AlphaFoldDB" id="A0A6I2KXR7"/>
<keyword evidence="2 9" id="KW-0645">Protease</keyword>
<keyword evidence="12" id="KW-1185">Reference proteome</keyword>
<comment type="caution">
    <text evidence="11">The sequence shown here is derived from an EMBL/GenBank/DDBJ whole genome shotgun (WGS) entry which is preliminary data.</text>
</comment>
<dbReference type="Pfam" id="PF01427">
    <property type="entry name" value="Peptidase_M15"/>
    <property type="match status" value="1"/>
</dbReference>
<evidence type="ECO:0000256" key="2">
    <source>
        <dbReference type="ARBA" id="ARBA00022670"/>
    </source>
</evidence>
<dbReference type="EC" id="3.4.13.22" evidence="9 10"/>
<dbReference type="GO" id="GO:0071555">
    <property type="term" value="P:cell wall organization"/>
    <property type="evidence" value="ECO:0007669"/>
    <property type="project" value="UniProtKB-KW"/>
</dbReference>
<dbReference type="PANTHER" id="PTHR43126">
    <property type="entry name" value="D-ALANYL-D-ALANINE DIPEPTIDASE"/>
    <property type="match status" value="1"/>
</dbReference>
<evidence type="ECO:0000256" key="5">
    <source>
        <dbReference type="ARBA" id="ARBA00022833"/>
    </source>
</evidence>
<protein>
    <recommendedName>
        <fullName evidence="9 10">D-alanyl-D-alanine dipeptidase</fullName>
        <shortName evidence="9 10">D-Ala-D-Ala dipeptidase</shortName>
        <ecNumber evidence="9 10">3.4.13.22</ecNumber>
    </recommendedName>
</protein>
<feature type="site" description="Transition state stabilizer" evidence="9">
    <location>
        <position position="83"/>
    </location>
</feature>
<sequence length="204" mass="23101">MRAPAIHCEAIPGHPDFRRLGSIAGIAVDLRYATADNFVGRDLYSPLDCGWLHQDAAAALERAVAWLAARKPEYRLLVLDALRPQRVQEQLWDALQGTDLLDYIAEPTRGSIHSFGMALDLTLLDAHGRELDMGTGFDDLSELSHPALEATLLASGELTPQHIENRRWLREAMLHNGWQGIRTEWWHFDCGDRIDVRQRYARVL</sequence>
<feature type="binding site" evidence="9">
    <location>
        <position position="113"/>
    </location>
    <ligand>
        <name>Zn(2+)</name>
        <dbReference type="ChEBI" id="CHEBI:29105"/>
        <note>catalytic</note>
    </ligand>
</feature>
<dbReference type="Gene3D" id="3.30.1380.10">
    <property type="match status" value="1"/>
</dbReference>
<keyword evidence="4 9" id="KW-0378">Hydrolase</keyword>